<evidence type="ECO:0000259" key="1">
    <source>
        <dbReference type="PROSITE" id="PS51459"/>
    </source>
</evidence>
<dbReference type="AlphaFoldDB" id="A0A9Y2MZ79"/>
<dbReference type="PROSITE" id="PS51459">
    <property type="entry name" value="FIDO"/>
    <property type="match status" value="1"/>
</dbReference>
<name>A0A9Y2MZ79_9PSEU</name>
<dbReference type="Proteomes" id="UP001236014">
    <property type="component" value="Chromosome"/>
</dbReference>
<evidence type="ECO:0000313" key="2">
    <source>
        <dbReference type="EMBL" id="WIX82343.1"/>
    </source>
</evidence>
<protein>
    <submittedName>
        <fullName evidence="2">Fic family protein</fullName>
    </submittedName>
</protein>
<dbReference type="RefSeq" id="WP_285972915.1">
    <property type="nucleotide sequence ID" value="NZ_CP127294.1"/>
</dbReference>
<sequence length="124" mass="13690">MTEYLTIHDLMVVARRVVRGELAVRDTGILAAAVARPRTSVFGEDAYPGVWEKAAALMESLGRGHPLIDGNKRLAWTATWFFLGLNDKPLRTPLDEDAAEPFVHDVVQGHLDLPRIAARLADFA</sequence>
<proteinExistence type="predicted"/>
<gene>
    <name evidence="2" type="ORF">QRX50_17035</name>
</gene>
<accession>A0A9Y2MZ79</accession>
<dbReference type="InterPro" id="IPR003812">
    <property type="entry name" value="Fido"/>
</dbReference>
<dbReference type="InterPro" id="IPR053737">
    <property type="entry name" value="Type_II_TA_Toxin"/>
</dbReference>
<organism evidence="2 3">
    <name type="scientific">Amycolatopsis carbonis</name>
    <dbReference type="NCBI Taxonomy" id="715471"/>
    <lineage>
        <taxon>Bacteria</taxon>
        <taxon>Bacillati</taxon>
        <taxon>Actinomycetota</taxon>
        <taxon>Actinomycetes</taxon>
        <taxon>Pseudonocardiales</taxon>
        <taxon>Pseudonocardiaceae</taxon>
        <taxon>Amycolatopsis</taxon>
    </lineage>
</organism>
<dbReference type="Pfam" id="PF02661">
    <property type="entry name" value="Fic"/>
    <property type="match status" value="1"/>
</dbReference>
<feature type="domain" description="Fido" evidence="1">
    <location>
        <begin position="1"/>
        <end position="124"/>
    </location>
</feature>
<dbReference type="KEGG" id="acab:QRX50_17035"/>
<dbReference type="EMBL" id="CP127294">
    <property type="protein sequence ID" value="WIX82343.1"/>
    <property type="molecule type" value="Genomic_DNA"/>
</dbReference>
<dbReference type="Gene3D" id="1.20.120.1870">
    <property type="entry name" value="Fic/DOC protein, Fido domain"/>
    <property type="match status" value="1"/>
</dbReference>
<dbReference type="GO" id="GO:0016301">
    <property type="term" value="F:kinase activity"/>
    <property type="evidence" value="ECO:0007669"/>
    <property type="project" value="InterPro"/>
</dbReference>
<dbReference type="PANTHER" id="PTHR39426">
    <property type="entry name" value="HOMOLOGY TO DEATH-ON-CURING PROTEIN OF PHAGE P1"/>
    <property type="match status" value="1"/>
</dbReference>
<dbReference type="PANTHER" id="PTHR39426:SF1">
    <property type="entry name" value="HOMOLOGY TO DEATH-ON-CURING PROTEIN OF PHAGE P1"/>
    <property type="match status" value="1"/>
</dbReference>
<reference evidence="2 3" key="1">
    <citation type="submission" date="2023-06" db="EMBL/GenBank/DDBJ databases">
        <authorList>
            <person name="Oyuntsetseg B."/>
            <person name="Kim S.B."/>
        </authorList>
    </citation>
    <scope>NUCLEOTIDE SEQUENCE [LARGE SCALE GENOMIC DNA]</scope>
    <source>
        <strain evidence="2 3">2-15</strain>
    </source>
</reference>
<dbReference type="InterPro" id="IPR006440">
    <property type="entry name" value="Doc"/>
</dbReference>
<keyword evidence="3" id="KW-1185">Reference proteome</keyword>
<evidence type="ECO:0000313" key="3">
    <source>
        <dbReference type="Proteomes" id="UP001236014"/>
    </source>
</evidence>